<evidence type="ECO:0008006" key="4">
    <source>
        <dbReference type="Google" id="ProtNLM"/>
    </source>
</evidence>
<feature type="signal peptide" evidence="1">
    <location>
        <begin position="1"/>
        <end position="21"/>
    </location>
</feature>
<proteinExistence type="predicted"/>
<dbReference type="KEGG" id="ppec:H9W90_08015"/>
<reference evidence="2 3" key="1">
    <citation type="submission" date="2020-08" db="EMBL/GenBank/DDBJ databases">
        <title>Polaribacter sp. L12M9 isolated from gut of the Korean scallop.</title>
        <authorList>
            <person name="Jeong Y.S."/>
        </authorList>
    </citation>
    <scope>NUCLEOTIDE SEQUENCE [LARGE SCALE GENOMIC DNA]</scope>
    <source>
        <strain evidence="2 3">L12M9</strain>
    </source>
</reference>
<evidence type="ECO:0000256" key="1">
    <source>
        <dbReference type="SAM" id="SignalP"/>
    </source>
</evidence>
<evidence type="ECO:0000313" key="2">
    <source>
        <dbReference type="EMBL" id="QNM84158.1"/>
    </source>
</evidence>
<keyword evidence="3" id="KW-1185">Reference proteome</keyword>
<protein>
    <recommendedName>
        <fullName evidence="4">TonB C-terminal domain-containing protein</fullName>
    </recommendedName>
</protein>
<keyword evidence="1" id="KW-0732">Signal</keyword>
<dbReference type="RefSeq" id="WP_187481114.1">
    <property type="nucleotide sequence ID" value="NZ_CP060695.1"/>
</dbReference>
<feature type="chain" id="PRO_5028941680" description="TonB C-terminal domain-containing protein" evidence="1">
    <location>
        <begin position="22"/>
        <end position="323"/>
    </location>
</feature>
<name>A0A7G9L6A9_9FLAO</name>
<dbReference type="AlphaFoldDB" id="A0A7G9L6A9"/>
<dbReference type="SUPFAM" id="SSF74653">
    <property type="entry name" value="TolA/TonB C-terminal domain"/>
    <property type="match status" value="1"/>
</dbReference>
<dbReference type="EMBL" id="CP060695">
    <property type="protein sequence ID" value="QNM84158.1"/>
    <property type="molecule type" value="Genomic_DNA"/>
</dbReference>
<sequence length="323" mass="36532">MKKLVSIAILLVVAFSTFSQTNSFYKPGDTLYYLNNRATYLKTNTLVIIKEANVAKNTNTFRVEKHLLDTDSNTYVLDSKFITNGLQQLRSNGVYKSYHKNGNIASEGETINGKKSEGIWTYYYENGKKKSEEKLSNDSFFRDQKINLVMSFWDDKGNQTVKNGNGFAQFLSEKDGLFRKGSFKGGLKNGTWTAFKNKTKVFEETYKKGKLVKGTSWNDKGESFDYKEVYVEAYYKKQNSGSVEKYVDKNFNSNTAGVIGNIYATFTVTKEGNVTNVEVIRGLTQDYNSEVTKVLSEMTGWTPAKKRGQSLESSSSLNLNFKG</sequence>
<dbReference type="Gene3D" id="2.20.110.10">
    <property type="entry name" value="Histone H3 K4-specific methyltransferase SET7/9 N-terminal domain"/>
    <property type="match status" value="1"/>
</dbReference>
<organism evidence="2 3">
    <name type="scientific">Polaribacter pectinis</name>
    <dbReference type="NCBI Taxonomy" id="2738844"/>
    <lineage>
        <taxon>Bacteria</taxon>
        <taxon>Pseudomonadati</taxon>
        <taxon>Bacteroidota</taxon>
        <taxon>Flavobacteriia</taxon>
        <taxon>Flavobacteriales</taxon>
        <taxon>Flavobacteriaceae</taxon>
    </lineage>
</organism>
<accession>A0A7G9L6A9</accession>
<dbReference type="SUPFAM" id="SSF82185">
    <property type="entry name" value="Histone H3 K4-specific methyltransferase SET7/9 N-terminal domain"/>
    <property type="match status" value="1"/>
</dbReference>
<dbReference type="Proteomes" id="UP000515808">
    <property type="component" value="Chromosome"/>
</dbReference>
<gene>
    <name evidence="2" type="ORF">H9W90_08015</name>
</gene>
<evidence type="ECO:0000313" key="3">
    <source>
        <dbReference type="Proteomes" id="UP000515808"/>
    </source>
</evidence>
<dbReference type="Gene3D" id="3.30.1150.10">
    <property type="match status" value="1"/>
</dbReference>